<evidence type="ECO:0000313" key="2">
    <source>
        <dbReference type="EMBL" id="MQM23599.1"/>
    </source>
</evidence>
<protein>
    <submittedName>
        <fullName evidence="2">Uncharacterized protein</fullName>
    </submittedName>
</protein>
<proteinExistence type="predicted"/>
<dbReference type="AlphaFoldDB" id="A0A843XUL3"/>
<feature type="compositionally biased region" description="Acidic residues" evidence="1">
    <location>
        <begin position="9"/>
        <end position="23"/>
    </location>
</feature>
<gene>
    <name evidence="2" type="ORF">Taro_056666</name>
</gene>
<name>A0A843XUL3_COLES</name>
<sequence>MAAAWDNNSDSDSESSSSEEEEEKANLAFMANIEDRVRVLELAGVVWRRSWWLGSCGSTTRSSSSSLFVCCNLHKPPSWSQAKHPVSIWQFWTAIQEHVLALSESGAVPVNATAR</sequence>
<feature type="region of interest" description="Disordered" evidence="1">
    <location>
        <begin position="1"/>
        <end position="24"/>
    </location>
</feature>
<dbReference type="EMBL" id="NMUH01017015">
    <property type="protein sequence ID" value="MQM23599.1"/>
    <property type="molecule type" value="Genomic_DNA"/>
</dbReference>
<comment type="caution">
    <text evidence="2">The sequence shown here is derived from an EMBL/GenBank/DDBJ whole genome shotgun (WGS) entry which is preliminary data.</text>
</comment>
<keyword evidence="3" id="KW-1185">Reference proteome</keyword>
<reference evidence="2" key="1">
    <citation type="submission" date="2017-07" db="EMBL/GenBank/DDBJ databases">
        <title>Taro Niue Genome Assembly and Annotation.</title>
        <authorList>
            <person name="Atibalentja N."/>
            <person name="Keating K."/>
            <person name="Fields C.J."/>
        </authorList>
    </citation>
    <scope>NUCLEOTIDE SEQUENCE</scope>
    <source>
        <strain evidence="2">Niue_2</strain>
        <tissue evidence="2">Leaf</tissue>
    </source>
</reference>
<organism evidence="2 3">
    <name type="scientific">Colocasia esculenta</name>
    <name type="common">Wild taro</name>
    <name type="synonym">Arum esculentum</name>
    <dbReference type="NCBI Taxonomy" id="4460"/>
    <lineage>
        <taxon>Eukaryota</taxon>
        <taxon>Viridiplantae</taxon>
        <taxon>Streptophyta</taxon>
        <taxon>Embryophyta</taxon>
        <taxon>Tracheophyta</taxon>
        <taxon>Spermatophyta</taxon>
        <taxon>Magnoliopsida</taxon>
        <taxon>Liliopsida</taxon>
        <taxon>Araceae</taxon>
        <taxon>Aroideae</taxon>
        <taxon>Colocasieae</taxon>
        <taxon>Colocasia</taxon>
    </lineage>
</organism>
<dbReference type="Proteomes" id="UP000652761">
    <property type="component" value="Unassembled WGS sequence"/>
</dbReference>
<evidence type="ECO:0000313" key="3">
    <source>
        <dbReference type="Proteomes" id="UP000652761"/>
    </source>
</evidence>
<accession>A0A843XUL3</accession>
<evidence type="ECO:0000256" key="1">
    <source>
        <dbReference type="SAM" id="MobiDB-lite"/>
    </source>
</evidence>